<dbReference type="AlphaFoldDB" id="A0A9P5VHD8"/>
<evidence type="ECO:0000256" key="1">
    <source>
        <dbReference type="SAM" id="SignalP"/>
    </source>
</evidence>
<organism evidence="2 3">
    <name type="scientific">Podila minutissima</name>
    <dbReference type="NCBI Taxonomy" id="64525"/>
    <lineage>
        <taxon>Eukaryota</taxon>
        <taxon>Fungi</taxon>
        <taxon>Fungi incertae sedis</taxon>
        <taxon>Mucoromycota</taxon>
        <taxon>Mortierellomycotina</taxon>
        <taxon>Mortierellomycetes</taxon>
        <taxon>Mortierellales</taxon>
        <taxon>Mortierellaceae</taxon>
        <taxon>Podila</taxon>
    </lineage>
</organism>
<evidence type="ECO:0000313" key="3">
    <source>
        <dbReference type="Proteomes" id="UP000696485"/>
    </source>
</evidence>
<accession>A0A9P5VHD8</accession>
<proteinExistence type="predicted"/>
<name>A0A9P5VHD8_9FUNG</name>
<protein>
    <submittedName>
        <fullName evidence="2">Uncharacterized protein</fullName>
    </submittedName>
</protein>
<evidence type="ECO:0000313" key="2">
    <source>
        <dbReference type="EMBL" id="KAF9324080.1"/>
    </source>
</evidence>
<reference evidence="2" key="1">
    <citation type="journal article" date="2020" name="Fungal Divers.">
        <title>Resolving the Mortierellaceae phylogeny through synthesis of multi-gene phylogenetics and phylogenomics.</title>
        <authorList>
            <person name="Vandepol N."/>
            <person name="Liber J."/>
            <person name="Desiro A."/>
            <person name="Na H."/>
            <person name="Kennedy M."/>
            <person name="Barry K."/>
            <person name="Grigoriev I.V."/>
            <person name="Miller A.N."/>
            <person name="O'Donnell K."/>
            <person name="Stajich J.E."/>
            <person name="Bonito G."/>
        </authorList>
    </citation>
    <scope>NUCLEOTIDE SEQUENCE</scope>
    <source>
        <strain evidence="2">NVP1</strain>
    </source>
</reference>
<gene>
    <name evidence="2" type="ORF">BG006_000880</name>
</gene>
<dbReference type="EMBL" id="JAAAUY010001158">
    <property type="protein sequence ID" value="KAF9324080.1"/>
    <property type="molecule type" value="Genomic_DNA"/>
</dbReference>
<feature type="chain" id="PRO_5040472380" evidence="1">
    <location>
        <begin position="24"/>
        <end position="170"/>
    </location>
</feature>
<sequence>MVSFKLALTCVLALLLVTTNVSASFAICAGARHTTENKITMGFHLWNEDFKQSVNRGTVPRSYPTSMTLENNGWKVTPTVTLSNVADSPSGSMDKLKISHEGFKFSKTFYMPERVCGYLKGDRFRGLFFVCHENGNQGWCNQYSHYYKSQCHTGLYMGPDTVNCNPTESA</sequence>
<feature type="signal peptide" evidence="1">
    <location>
        <begin position="1"/>
        <end position="23"/>
    </location>
</feature>
<keyword evidence="3" id="KW-1185">Reference proteome</keyword>
<keyword evidence="1" id="KW-0732">Signal</keyword>
<dbReference type="Proteomes" id="UP000696485">
    <property type="component" value="Unassembled WGS sequence"/>
</dbReference>
<comment type="caution">
    <text evidence="2">The sequence shown here is derived from an EMBL/GenBank/DDBJ whole genome shotgun (WGS) entry which is preliminary data.</text>
</comment>